<dbReference type="GO" id="GO:0000785">
    <property type="term" value="C:chromatin"/>
    <property type="evidence" value="ECO:0007669"/>
    <property type="project" value="UniProtKB-ARBA"/>
</dbReference>
<dbReference type="Pfam" id="PF21743">
    <property type="entry name" value="PTM_DIR17_Tudor"/>
    <property type="match status" value="1"/>
</dbReference>
<name>A0A3Q0EMX1_VIGRR</name>
<dbReference type="InterPro" id="IPR047365">
    <property type="entry name" value="Tudor_AtPTM-like"/>
</dbReference>
<evidence type="ECO:0000259" key="8">
    <source>
        <dbReference type="PROSITE" id="PS50016"/>
    </source>
</evidence>
<dbReference type="RefSeq" id="XP_022633233.1">
    <property type="nucleotide sequence ID" value="XM_022777512.1"/>
</dbReference>
<dbReference type="PROSITE" id="PS01359">
    <property type="entry name" value="ZF_PHD_1"/>
    <property type="match status" value="1"/>
</dbReference>
<keyword evidence="2" id="KW-0479">Metal-binding</keyword>
<evidence type="ECO:0000256" key="5">
    <source>
        <dbReference type="ARBA" id="ARBA00023242"/>
    </source>
</evidence>
<dbReference type="SMART" id="SM00249">
    <property type="entry name" value="PHD"/>
    <property type="match status" value="3"/>
</dbReference>
<dbReference type="SUPFAM" id="SSF57903">
    <property type="entry name" value="FYVE/PHD zinc finger"/>
    <property type="match status" value="3"/>
</dbReference>
<feature type="region of interest" description="Disordered" evidence="7">
    <location>
        <begin position="1481"/>
        <end position="1598"/>
    </location>
</feature>
<feature type="region of interest" description="Disordered" evidence="7">
    <location>
        <begin position="384"/>
        <end position="424"/>
    </location>
</feature>
<organism evidence="10 11">
    <name type="scientific">Vigna radiata var. radiata</name>
    <name type="common">Mung bean</name>
    <name type="synonym">Phaseolus aureus</name>
    <dbReference type="NCBI Taxonomy" id="3916"/>
    <lineage>
        <taxon>Eukaryota</taxon>
        <taxon>Viridiplantae</taxon>
        <taxon>Streptophyta</taxon>
        <taxon>Embryophyta</taxon>
        <taxon>Tracheophyta</taxon>
        <taxon>Spermatophyta</taxon>
        <taxon>Magnoliopsida</taxon>
        <taxon>eudicotyledons</taxon>
        <taxon>Gunneridae</taxon>
        <taxon>Pentapetalae</taxon>
        <taxon>rosids</taxon>
        <taxon>fabids</taxon>
        <taxon>Fabales</taxon>
        <taxon>Fabaceae</taxon>
        <taxon>Papilionoideae</taxon>
        <taxon>50 kb inversion clade</taxon>
        <taxon>NPAAA clade</taxon>
        <taxon>indigoferoid/millettioid clade</taxon>
        <taxon>Phaseoleae</taxon>
        <taxon>Vigna</taxon>
    </lineage>
</organism>
<reference evidence="11" key="2">
    <citation type="submission" date="2025-08" db="UniProtKB">
        <authorList>
            <consortium name="RefSeq"/>
        </authorList>
    </citation>
    <scope>IDENTIFICATION</scope>
    <source>
        <tissue evidence="11">Leaf</tissue>
    </source>
</reference>
<dbReference type="Pfam" id="PF00628">
    <property type="entry name" value="PHD"/>
    <property type="match status" value="1"/>
</dbReference>
<dbReference type="GO" id="GO:0008270">
    <property type="term" value="F:zinc ion binding"/>
    <property type="evidence" value="ECO:0007669"/>
    <property type="project" value="UniProtKB-KW"/>
</dbReference>
<dbReference type="CDD" id="cd15539">
    <property type="entry name" value="PHD1_AIRE"/>
    <property type="match status" value="1"/>
</dbReference>
<dbReference type="PROSITE" id="PS50016">
    <property type="entry name" value="ZF_PHD_2"/>
    <property type="match status" value="1"/>
</dbReference>
<dbReference type="GO" id="GO:0005634">
    <property type="term" value="C:nucleus"/>
    <property type="evidence" value="ECO:0007669"/>
    <property type="project" value="UniProtKB-SubCell"/>
</dbReference>
<comment type="subcellular location">
    <subcellularLocation>
        <location evidence="1">Nucleus</location>
    </subcellularLocation>
</comment>
<sequence>MEFVGKAVKKEVKGFGIISGTVKSYDSASGFLEIVYEDGDSEELESSDVASLLQFQPESVKAKPRVGRKPKKRCRVERKRDVGAGSGNVRENLVAEGTGFRGVLDGDISSASGGGLDLDSGVLERKLDGIVGNGGNLESNANGTKEENGVRETLIEEISLEDSLNKSISGNVSCAKDGLDLNAGLNLDEDLNLDVSNEDRLKRRDCIDLNLDVSNEDDVGRGEAMQRECNFDLNVEVVCEEGKETRCDGDGNGHSLVDNALFGKMGLSQKEDINVNNSFVEGDGINGNLNHAFDAVKLEVIHVSADHPSKEGSLCLIEENGGDSRKEDAGTINSHQISSAISVRDSDFGEAQLVDCPSEGGIAIIHEYQDDPGSPCKQEKFLDVSESPCKQENSRRKRRKLADNPGAMPETVLRRSSRRASARKGVSSTLEVEVADDPLVTLGTDVLTEEKPLILVSQKSEQYNNDLRYRQCNNLLPKLQLPPSSTNLNLDGVPVLELFSIYACLRSFSTLLFLSPFELEDLVAALKSEIPSILFDSIHVSILQTLRKQLEYLSNEGCQSASNCLRNLNWDFLDLVTWPIFMAEYLLIHGSGFKTGFDIKHLMFRTDYYRQPVTVKVEILQYLCDDMIESEAIRSELNRRSLVTETDMGFDQNMYFDASKKRRAVMDVSGGSCLTEENVDDTTDWNSDECCLCKMDGSLICCDGCPAAFHSRCVGIASDKLPEGDWYCPECGIGKHRAWMKSRRSLRGADLLGMDMDGSVYFNSCSYLLVSSSSEAGPLFYYYHRNDIHIVIEALKSMGPLYRGILMAIYKHWDIKANLNVVDSVFNQSSSKNMQMKGEYSTRYTSLAPSTSEICLDNNQANGQGKLDENSTVDCCMRLGQEFPKVGNCLDSTITIESPCVASDGSADTTQTRTGTNNVQTCGLNDFNRCNESLNQPGVPERHYPDCSLTSSSLDAGHKINLRSVGASSTPSPDSKDTSEGPCGIEYVNYYSFARTASFVAQELMCKSPEKMNKIFAMSEEEFISDQTKVIMKKSTNFCWPSIPELDAAAQKEKCGWCFTCKVANEDRDCLFNSVVKPVWEVSNSTSVGPQPRNIQNGHLRDIICLIFSLEVRLRGLLLGPWLNLHQTNLWHKDLLKTSDFLRVKRLLLLLESNLRPFALSADWLKHVDSVPTMGSAIHIVVSRTSSRHGIAKKRARYSDTETSSSSNSASGLGMYWWRGGRLSRKLFNLKALPQSLVAKAARQGGCKKIPGILYLENSDFARRSRFVAWRAAVEMSTSAEQLALQVRELYSNIRWLDIENNHPLCVLDKESRKSVRLFKKSIVRRKCTEGQSVKYLIDFGKRRAIPDVVIKHGSLLEQSSSERKKYWLEESYVPMHLLKNFEDKRIVRKSTDKKLGKMLEIGKVNKKVPQERGFSYLFTRLERSDCHQCGLCNKDVSVRDAVRCLHCKGYFHKRHVRKSGSTTNTGSTYSCHRCQDGLHANTNTNKRKVGSKLQKIQAKKRKTVPSVCKSVNLKGNKKALSKVRQGRSRNSKNIQSSVPLRRSTRKAKSLYMQSQMNGGRKKGKPGKKNVGRKKGKQSKSKKVTSPESNEPTGEYAKLTVTTRGTRTKFCSSYWLNGLRLSRKPNDERVLLFKEKKTIVSSEDFSGSLDCLNCCLCCGNGYTLNYIACEICGDWFHGDAFGLNVDNVKQLIGFKCHVCLDRTAPICPHVKINAFSRPESSAANECAEELSNPVSLQPLSEIPCN</sequence>
<dbReference type="InterPro" id="IPR018501">
    <property type="entry name" value="DDT_dom"/>
</dbReference>
<dbReference type="SMART" id="SM00571">
    <property type="entry name" value="DDT"/>
    <property type="match status" value="1"/>
</dbReference>
<dbReference type="InterPro" id="IPR056618">
    <property type="entry name" value="Chromo_PTM"/>
</dbReference>
<dbReference type="OrthoDB" id="784962at2759"/>
<evidence type="ECO:0000256" key="2">
    <source>
        <dbReference type="ARBA" id="ARBA00022723"/>
    </source>
</evidence>
<dbReference type="Gene3D" id="3.30.40.10">
    <property type="entry name" value="Zinc/RING finger domain, C3HC4 (zinc finger)"/>
    <property type="match status" value="2"/>
</dbReference>
<evidence type="ECO:0000256" key="6">
    <source>
        <dbReference type="PROSITE-ProRule" id="PRU00146"/>
    </source>
</evidence>
<evidence type="ECO:0000256" key="1">
    <source>
        <dbReference type="ARBA" id="ARBA00004123"/>
    </source>
</evidence>
<keyword evidence="5" id="KW-0539">Nucleus</keyword>
<feature type="compositionally biased region" description="Basic residues" evidence="7">
    <location>
        <begin position="1516"/>
        <end position="1531"/>
    </location>
</feature>
<dbReference type="InterPro" id="IPR019787">
    <property type="entry name" value="Znf_PHD-finger"/>
</dbReference>
<dbReference type="Pfam" id="PF15612">
    <property type="entry name" value="WHIM1"/>
    <property type="match status" value="1"/>
</dbReference>
<dbReference type="PANTHER" id="PTHR46508">
    <property type="entry name" value="PHD FINGER FAMILY PROTEIN"/>
    <property type="match status" value="1"/>
</dbReference>
<dbReference type="KEGG" id="vra:106755954"/>
<dbReference type="PROSITE" id="PS50827">
    <property type="entry name" value="DDT"/>
    <property type="match status" value="1"/>
</dbReference>
<dbReference type="STRING" id="3916.A0A3Q0EMX1"/>
<dbReference type="InterPro" id="IPR013083">
    <property type="entry name" value="Znf_RING/FYVE/PHD"/>
</dbReference>
<dbReference type="Pfam" id="PF02791">
    <property type="entry name" value="DDT"/>
    <property type="match status" value="1"/>
</dbReference>
<dbReference type="Pfam" id="PF24294">
    <property type="entry name" value="Chromo_PTM"/>
    <property type="match status" value="1"/>
</dbReference>
<evidence type="ECO:0000313" key="11">
    <source>
        <dbReference type="RefSeq" id="XP_022633233.1"/>
    </source>
</evidence>
<dbReference type="GeneID" id="106755954"/>
<dbReference type="InterPro" id="IPR019786">
    <property type="entry name" value="Zinc_finger_PHD-type_CS"/>
</dbReference>
<dbReference type="InterPro" id="IPR028942">
    <property type="entry name" value="WHIM1_dom"/>
</dbReference>
<dbReference type="InterPro" id="IPR011011">
    <property type="entry name" value="Znf_FYVE_PHD"/>
</dbReference>
<feature type="domain" description="DDT" evidence="9">
    <location>
        <begin position="492"/>
        <end position="552"/>
    </location>
</feature>
<evidence type="ECO:0000256" key="3">
    <source>
        <dbReference type="ARBA" id="ARBA00022771"/>
    </source>
</evidence>
<keyword evidence="3 6" id="KW-0863">Zinc-finger</keyword>
<accession>A0A3Q0EMX1</accession>
<keyword evidence="10" id="KW-1185">Reference proteome</keyword>
<feature type="domain" description="PHD-type" evidence="8">
    <location>
        <begin position="687"/>
        <end position="734"/>
    </location>
</feature>
<dbReference type="PANTHER" id="PTHR46508:SF5">
    <property type="entry name" value="PHD-FINGER AND DNA BINDING DOMAIN-CONTAINING PROTEIN"/>
    <property type="match status" value="1"/>
</dbReference>
<dbReference type="InterPro" id="IPR001965">
    <property type="entry name" value="Znf_PHD"/>
</dbReference>
<evidence type="ECO:0000256" key="7">
    <source>
        <dbReference type="SAM" id="MobiDB-lite"/>
    </source>
</evidence>
<keyword evidence="4" id="KW-0862">Zinc</keyword>
<protein>
    <submittedName>
        <fullName evidence="11">DDT domain-containing protein PTM isoform X1</fullName>
    </submittedName>
</protein>
<reference evidence="10" key="1">
    <citation type="journal article" date="2014" name="Nat. Commun.">
        <title>Genome sequence of mungbean and insights into evolution within Vigna species.</title>
        <authorList>
            <person name="Kang Y.J."/>
            <person name="Kim S.K."/>
            <person name="Kim M.Y."/>
            <person name="Lestari P."/>
            <person name="Kim K.H."/>
            <person name="Ha B.K."/>
            <person name="Jun T.H."/>
            <person name="Hwang W.J."/>
            <person name="Lee T."/>
            <person name="Lee J."/>
            <person name="Shim S."/>
            <person name="Yoon M.Y."/>
            <person name="Jang Y.E."/>
            <person name="Han K.S."/>
            <person name="Taeprayoon P."/>
            <person name="Yoon N."/>
            <person name="Somta P."/>
            <person name="Tanya P."/>
            <person name="Kim K.S."/>
            <person name="Gwag J.G."/>
            <person name="Moon J.K."/>
            <person name="Lee Y.H."/>
            <person name="Park B.S."/>
            <person name="Bombarely A."/>
            <person name="Doyle J.J."/>
            <person name="Jackson S.A."/>
            <person name="Schafleitner R."/>
            <person name="Srinives P."/>
            <person name="Varshney R.K."/>
            <person name="Lee S.H."/>
        </authorList>
    </citation>
    <scope>NUCLEOTIDE SEQUENCE [LARGE SCALE GENOMIC DNA]</scope>
    <source>
        <strain evidence="10">cv. VC1973A</strain>
    </source>
</reference>
<dbReference type="CDD" id="cd15489">
    <property type="entry name" value="PHD_SF"/>
    <property type="match status" value="1"/>
</dbReference>
<evidence type="ECO:0000259" key="9">
    <source>
        <dbReference type="PROSITE" id="PS50827"/>
    </source>
</evidence>
<evidence type="ECO:0000313" key="10">
    <source>
        <dbReference type="Proteomes" id="UP000087766"/>
    </source>
</evidence>
<feature type="compositionally biased region" description="Basic residues" evidence="7">
    <location>
        <begin position="1560"/>
        <end position="1583"/>
    </location>
</feature>
<gene>
    <name evidence="11" type="primary">LOC106755954</name>
</gene>
<dbReference type="Proteomes" id="UP000087766">
    <property type="component" value="Chromosome 2"/>
</dbReference>
<proteinExistence type="predicted"/>
<evidence type="ECO:0000256" key="4">
    <source>
        <dbReference type="ARBA" id="ARBA00022833"/>
    </source>
</evidence>